<dbReference type="GO" id="GO:0042110">
    <property type="term" value="P:T cell activation"/>
    <property type="evidence" value="ECO:0007669"/>
    <property type="project" value="TreeGrafter"/>
</dbReference>
<feature type="transmembrane region" description="Helical" evidence="1">
    <location>
        <begin position="250"/>
        <end position="271"/>
    </location>
</feature>
<dbReference type="GO" id="GO:0045121">
    <property type="term" value="C:membrane raft"/>
    <property type="evidence" value="ECO:0007669"/>
    <property type="project" value="TreeGrafter"/>
</dbReference>
<dbReference type="GO" id="GO:0009897">
    <property type="term" value="C:external side of plasma membrane"/>
    <property type="evidence" value="ECO:0007669"/>
    <property type="project" value="TreeGrafter"/>
</dbReference>
<evidence type="ECO:0000313" key="5">
    <source>
        <dbReference type="Proteomes" id="UP000503349"/>
    </source>
</evidence>
<keyword evidence="2" id="KW-0732">Signal</keyword>
<protein>
    <recommendedName>
        <fullName evidence="3">Ig-like domain-containing protein</fullName>
    </recommendedName>
</protein>
<dbReference type="EMBL" id="CM015719">
    <property type="protein sequence ID" value="KAF3693366.1"/>
    <property type="molecule type" value="Genomic_DNA"/>
</dbReference>
<dbReference type="AlphaFoldDB" id="A0A6G1PTP8"/>
<reference evidence="4 5" key="1">
    <citation type="submission" date="2019-02" db="EMBL/GenBank/DDBJ databases">
        <title>Opniocepnalus argus genome.</title>
        <authorList>
            <person name="Zhou C."/>
            <person name="Xiao S."/>
        </authorList>
    </citation>
    <scope>NUCLEOTIDE SEQUENCE [LARGE SCALE GENOMIC DNA]</scope>
    <source>
        <strain evidence="4">OARG1902GOOAL</strain>
        <tissue evidence="4">Muscle</tissue>
    </source>
</reference>
<evidence type="ECO:0000256" key="2">
    <source>
        <dbReference type="SAM" id="SignalP"/>
    </source>
</evidence>
<feature type="signal peptide" evidence="2">
    <location>
        <begin position="1"/>
        <end position="23"/>
    </location>
</feature>
<evidence type="ECO:0000313" key="4">
    <source>
        <dbReference type="EMBL" id="KAF3693366.1"/>
    </source>
</evidence>
<dbReference type="Gene3D" id="2.60.40.10">
    <property type="entry name" value="Immunoglobulins"/>
    <property type="match status" value="1"/>
</dbReference>
<dbReference type="Proteomes" id="UP000503349">
    <property type="component" value="Chromosome 8"/>
</dbReference>
<dbReference type="InterPro" id="IPR007110">
    <property type="entry name" value="Ig-like_dom"/>
</dbReference>
<evidence type="ECO:0000256" key="1">
    <source>
        <dbReference type="SAM" id="Phobius"/>
    </source>
</evidence>
<gene>
    <name evidence="4" type="ORF">EXN66_Car009042</name>
</gene>
<reference evidence="5" key="2">
    <citation type="submission" date="2019-02" db="EMBL/GenBank/DDBJ databases">
        <title>Opniocepnalus argus Var Kimnra genome.</title>
        <authorList>
            <person name="Zhou C."/>
            <person name="Xiao S."/>
        </authorList>
    </citation>
    <scope>NUCLEOTIDE SEQUENCE [LARGE SCALE GENOMIC DNA]</scope>
</reference>
<keyword evidence="5" id="KW-1185">Reference proteome</keyword>
<dbReference type="GO" id="GO:0042289">
    <property type="term" value="F:MHC class II protein binding"/>
    <property type="evidence" value="ECO:0007669"/>
    <property type="project" value="TreeGrafter"/>
</dbReference>
<proteinExistence type="predicted"/>
<dbReference type="PROSITE" id="PS50835">
    <property type="entry name" value="IG_LIKE"/>
    <property type="match status" value="1"/>
</dbReference>
<dbReference type="GO" id="GO:0070374">
    <property type="term" value="P:positive regulation of ERK1 and ERK2 cascade"/>
    <property type="evidence" value="ECO:0007669"/>
    <property type="project" value="TreeGrafter"/>
</dbReference>
<dbReference type="PANTHER" id="PTHR11422">
    <property type="entry name" value="T-CELL SURFACE GLYCOPROTEIN CD4"/>
    <property type="match status" value="1"/>
</dbReference>
<sequence length="293" mass="32958">MMHMKHVLRVLLLTSLRLTGVWSDKNSVFVYNTLGGSAILPCTNLVSQDCSLISWTFYKGGKVRYRDVVTNGQVRADSDTYSRLSLTSNCSLYLRDLRIDDAASYVCKKQKDSITDVYLSLLTITSPSQITDLQPGGNLSLSCILSTYYDAGSCKSYSSVFNLSWVAEDGTTLPTDSRYEMTAQHRCNITLVIKLQKEDNNKMWRCQLKTKENNQTVFQDFRSTFLFQSSPAAQNLTTSIAINCQTSLPISRIVLCVALPVMVIIVGIFTWRTDRKQLAKTSAAGYELKEFNY</sequence>
<dbReference type="InterPro" id="IPR036179">
    <property type="entry name" value="Ig-like_dom_sf"/>
</dbReference>
<feature type="domain" description="Ig-like" evidence="3">
    <location>
        <begin position="120"/>
        <end position="218"/>
    </location>
</feature>
<dbReference type="InterPro" id="IPR013783">
    <property type="entry name" value="Ig-like_fold"/>
</dbReference>
<dbReference type="PANTHER" id="PTHR11422:SF5">
    <property type="entry name" value="DIVERSE IMMUNOGLOBULIN DOMAIN-CONTAINING PROTEIN 1.1 ISOFORM X1-RELATED"/>
    <property type="match status" value="1"/>
</dbReference>
<name>A0A6G1PTP8_CHAAH</name>
<dbReference type="SUPFAM" id="SSF48726">
    <property type="entry name" value="Immunoglobulin"/>
    <property type="match status" value="1"/>
</dbReference>
<feature type="chain" id="PRO_5026315429" description="Ig-like domain-containing protein" evidence="2">
    <location>
        <begin position="24"/>
        <end position="293"/>
    </location>
</feature>
<evidence type="ECO:0000259" key="3">
    <source>
        <dbReference type="PROSITE" id="PS50835"/>
    </source>
</evidence>
<dbReference type="GO" id="GO:0035723">
    <property type="term" value="P:interleukin-15-mediated signaling pathway"/>
    <property type="evidence" value="ECO:0007669"/>
    <property type="project" value="TreeGrafter"/>
</dbReference>
<dbReference type="OrthoDB" id="8964201at2759"/>
<keyword evidence="1" id="KW-1133">Transmembrane helix</keyword>
<organism evidence="4 5">
    <name type="scientific">Channa argus</name>
    <name type="common">Northern snakehead</name>
    <name type="synonym">Ophicephalus argus</name>
    <dbReference type="NCBI Taxonomy" id="215402"/>
    <lineage>
        <taxon>Eukaryota</taxon>
        <taxon>Metazoa</taxon>
        <taxon>Chordata</taxon>
        <taxon>Craniata</taxon>
        <taxon>Vertebrata</taxon>
        <taxon>Euteleostomi</taxon>
        <taxon>Actinopterygii</taxon>
        <taxon>Neopterygii</taxon>
        <taxon>Teleostei</taxon>
        <taxon>Neoteleostei</taxon>
        <taxon>Acanthomorphata</taxon>
        <taxon>Anabantaria</taxon>
        <taxon>Anabantiformes</taxon>
        <taxon>Channoidei</taxon>
        <taxon>Channidae</taxon>
        <taxon>Channa</taxon>
    </lineage>
</organism>
<keyword evidence="1" id="KW-0472">Membrane</keyword>
<dbReference type="GO" id="GO:1990782">
    <property type="term" value="F:protein tyrosine kinase binding"/>
    <property type="evidence" value="ECO:0007669"/>
    <property type="project" value="TreeGrafter"/>
</dbReference>
<accession>A0A6G1PTP8</accession>
<keyword evidence="1" id="KW-0812">Transmembrane</keyword>